<comment type="catalytic activity">
    <reaction evidence="3">
        <text>L-glutaminyl-[protein] + H2O = L-glutamyl-[protein] + NH4(+)</text>
        <dbReference type="Rhea" id="RHEA:16441"/>
        <dbReference type="Rhea" id="RHEA-COMP:10207"/>
        <dbReference type="Rhea" id="RHEA-COMP:10208"/>
        <dbReference type="ChEBI" id="CHEBI:15377"/>
        <dbReference type="ChEBI" id="CHEBI:28938"/>
        <dbReference type="ChEBI" id="CHEBI:29973"/>
        <dbReference type="ChEBI" id="CHEBI:30011"/>
        <dbReference type="EC" id="3.5.1.44"/>
    </reaction>
</comment>
<evidence type="ECO:0000259" key="7">
    <source>
        <dbReference type="PROSITE" id="PS50122"/>
    </source>
</evidence>
<feature type="domain" description="CheB-type methylesterase" evidence="7">
    <location>
        <begin position="161"/>
        <end position="354"/>
    </location>
</feature>
<dbReference type="InterPro" id="IPR000673">
    <property type="entry name" value="Sig_transdc_resp-reg_Me-estase"/>
</dbReference>
<name>A0ABS9GWF2_9BACL</name>
<evidence type="ECO:0000256" key="3">
    <source>
        <dbReference type="HAMAP-Rule" id="MF_00099"/>
    </source>
</evidence>
<dbReference type="InterPro" id="IPR001789">
    <property type="entry name" value="Sig_transdc_resp-reg_receiver"/>
</dbReference>
<keyword evidence="3" id="KW-0963">Cytoplasm</keyword>
<evidence type="ECO:0000256" key="5">
    <source>
        <dbReference type="PROSITE-ProRule" id="PRU00169"/>
    </source>
</evidence>
<evidence type="ECO:0000256" key="2">
    <source>
        <dbReference type="ARBA" id="ARBA00048267"/>
    </source>
</evidence>
<evidence type="ECO:0000256" key="1">
    <source>
        <dbReference type="ARBA" id="ARBA00022801"/>
    </source>
</evidence>
<keyword evidence="1 3" id="KW-0378">Hydrolase</keyword>
<comment type="PTM">
    <text evidence="3">Phosphorylated by CheA. Phosphorylation of the N-terminal regulatory domain activates the methylesterase activity.</text>
</comment>
<dbReference type="EC" id="3.5.1.44" evidence="3"/>
<dbReference type="HAMAP" id="MF_00099">
    <property type="entry name" value="CheB_chemtxs"/>
    <property type="match status" value="1"/>
</dbReference>
<dbReference type="NCBIfam" id="NF001965">
    <property type="entry name" value="PRK00742.1"/>
    <property type="match status" value="1"/>
</dbReference>
<evidence type="ECO:0000313" key="8">
    <source>
        <dbReference type="EMBL" id="MCF6137127.1"/>
    </source>
</evidence>
<dbReference type="Gene3D" id="3.40.50.180">
    <property type="entry name" value="Methylesterase CheB, C-terminal domain"/>
    <property type="match status" value="1"/>
</dbReference>
<dbReference type="PROSITE" id="PS50110">
    <property type="entry name" value="RESPONSE_REGULATORY"/>
    <property type="match status" value="1"/>
</dbReference>
<feature type="domain" description="Response regulatory" evidence="6">
    <location>
        <begin position="3"/>
        <end position="120"/>
    </location>
</feature>
<dbReference type="PANTHER" id="PTHR42872">
    <property type="entry name" value="PROTEIN-GLUTAMATE METHYLESTERASE/PROTEIN-GLUTAMINE GLUTAMINASE"/>
    <property type="match status" value="1"/>
</dbReference>
<comment type="similarity">
    <text evidence="3">Belongs to the CheB family.</text>
</comment>
<evidence type="ECO:0000256" key="4">
    <source>
        <dbReference type="PROSITE-ProRule" id="PRU00050"/>
    </source>
</evidence>
<proteinExistence type="inferred from homology"/>
<reference evidence="8 9" key="1">
    <citation type="submission" date="2022-01" db="EMBL/GenBank/DDBJ databases">
        <title>Alkalihalobacillus sp. EGI L200015, a novel bacterium isolated from a salt lake sediment.</title>
        <authorList>
            <person name="Gao L."/>
            <person name="Fang B.-Z."/>
            <person name="Li W.-J."/>
        </authorList>
    </citation>
    <scope>NUCLEOTIDE SEQUENCE [LARGE SCALE GENOMIC DNA]</scope>
    <source>
        <strain evidence="8 9">KCTC 12718</strain>
    </source>
</reference>
<dbReference type="Gene3D" id="3.40.50.2300">
    <property type="match status" value="1"/>
</dbReference>
<dbReference type="SMART" id="SM00448">
    <property type="entry name" value="REC"/>
    <property type="match status" value="1"/>
</dbReference>
<protein>
    <recommendedName>
        <fullName evidence="3">Protein-glutamate methylesterase/protein-glutamine glutaminase</fullName>
        <ecNumber evidence="3">3.1.1.61</ecNumber>
        <ecNumber evidence="3">3.5.1.44</ecNumber>
    </recommendedName>
</protein>
<dbReference type="EMBL" id="JAKIJS010000001">
    <property type="protein sequence ID" value="MCF6137127.1"/>
    <property type="molecule type" value="Genomic_DNA"/>
</dbReference>
<accession>A0ABS9GWF2</accession>
<comment type="function">
    <text evidence="3">Involved in chemotaxis. Part of a chemotaxis signal transduction system that modulates chemotaxis in response to various stimuli. Catalyzes the demethylation of specific methylglutamate residues introduced into the chemoreceptors (methyl-accepting chemotaxis proteins or MCP) by CheR. Also mediates the irreversible deamidation of specific glutamine residues to glutamic acid.</text>
</comment>
<feature type="modified residue" description="4-aspartylphosphate" evidence="3 5">
    <location>
        <position position="54"/>
    </location>
</feature>
<dbReference type="SUPFAM" id="SSF52738">
    <property type="entry name" value="Methylesterase CheB, C-terminal domain"/>
    <property type="match status" value="1"/>
</dbReference>
<dbReference type="InterPro" id="IPR008248">
    <property type="entry name" value="CheB-like"/>
</dbReference>
<sequence length="354" mass="38488">MINVLIVDDSAFMRKVLSDLLSSDPSIKVVGTARNGADALDKVPKLKPDVITLDVEMPIMDGLQTLKVIVDQYAIPVIMVSSVTKAGTTQTIEAMQSGAIDFISKPSGSISLDIHKVQDELIQKVKVASKVKIPKEFKELPPTSPKPLVAKYLLDDKKKGESIRKKIITIGTSTGGPKALVEVISKLPKDLNAPVVVVQHMPKGFTKSLAERLNKLSELNVKEAVHGEIIHDGWVYVAPGGSHLKIEQQKEELIVSLDDDTPPTRGHRPSVDEMYFSLSKLKEVEKIAVIMTGMGTDGTNGLLSLKNDSRTIAIAESEASCIVYGMPRSAIATRQVDDIVPVKEIASRIVHHLK</sequence>
<dbReference type="InterPro" id="IPR011006">
    <property type="entry name" value="CheY-like_superfamily"/>
</dbReference>
<evidence type="ECO:0000259" key="6">
    <source>
        <dbReference type="PROSITE" id="PS50110"/>
    </source>
</evidence>
<dbReference type="PANTHER" id="PTHR42872:SF3">
    <property type="entry name" value="PROTEIN-GLUTAMATE METHYLESTERASE_PROTEIN-GLUTAMINE GLUTAMINASE 1"/>
    <property type="match status" value="1"/>
</dbReference>
<dbReference type="InterPro" id="IPR035909">
    <property type="entry name" value="CheB_C"/>
</dbReference>
<comment type="caution">
    <text evidence="8">The sequence shown here is derived from an EMBL/GenBank/DDBJ whole genome shotgun (WGS) entry which is preliminary data.</text>
</comment>
<feature type="active site" evidence="3 4">
    <location>
        <position position="200"/>
    </location>
</feature>
<comment type="catalytic activity">
    <reaction evidence="2 3">
        <text>[protein]-L-glutamate 5-O-methyl ester + H2O = L-glutamyl-[protein] + methanol + H(+)</text>
        <dbReference type="Rhea" id="RHEA:23236"/>
        <dbReference type="Rhea" id="RHEA-COMP:10208"/>
        <dbReference type="Rhea" id="RHEA-COMP:10311"/>
        <dbReference type="ChEBI" id="CHEBI:15377"/>
        <dbReference type="ChEBI" id="CHEBI:15378"/>
        <dbReference type="ChEBI" id="CHEBI:17790"/>
        <dbReference type="ChEBI" id="CHEBI:29973"/>
        <dbReference type="ChEBI" id="CHEBI:82795"/>
        <dbReference type="EC" id="3.1.1.61"/>
    </reaction>
</comment>
<dbReference type="EC" id="3.1.1.61" evidence="3"/>
<feature type="active site" evidence="3 4">
    <location>
        <position position="173"/>
    </location>
</feature>
<gene>
    <name evidence="3" type="primary">cheB</name>
    <name evidence="8" type="ORF">L2716_05235</name>
</gene>
<dbReference type="SUPFAM" id="SSF52172">
    <property type="entry name" value="CheY-like"/>
    <property type="match status" value="1"/>
</dbReference>
<dbReference type="PIRSF" id="PIRSF000876">
    <property type="entry name" value="RR_chemtxs_CheB"/>
    <property type="match status" value="1"/>
</dbReference>
<keyword evidence="3 5" id="KW-0597">Phosphoprotein</keyword>
<keyword evidence="3 4" id="KW-0145">Chemotaxis</keyword>
<dbReference type="Pfam" id="PF00072">
    <property type="entry name" value="Response_reg"/>
    <property type="match status" value="1"/>
</dbReference>
<organism evidence="8 9">
    <name type="scientific">Pseudalkalibacillus berkeleyi</name>
    <dbReference type="NCBI Taxonomy" id="1069813"/>
    <lineage>
        <taxon>Bacteria</taxon>
        <taxon>Bacillati</taxon>
        <taxon>Bacillota</taxon>
        <taxon>Bacilli</taxon>
        <taxon>Bacillales</taxon>
        <taxon>Fictibacillaceae</taxon>
        <taxon>Pseudalkalibacillus</taxon>
    </lineage>
</organism>
<evidence type="ECO:0000313" key="9">
    <source>
        <dbReference type="Proteomes" id="UP001649381"/>
    </source>
</evidence>
<dbReference type="Proteomes" id="UP001649381">
    <property type="component" value="Unassembled WGS sequence"/>
</dbReference>
<comment type="domain">
    <text evidence="3">Contains a C-terminal catalytic domain, and an N-terminal region which modulates catalytic activity.</text>
</comment>
<feature type="active site" evidence="3 4">
    <location>
        <position position="297"/>
    </location>
</feature>
<dbReference type="Pfam" id="PF01339">
    <property type="entry name" value="CheB_methylest"/>
    <property type="match status" value="1"/>
</dbReference>
<dbReference type="CDD" id="cd17541">
    <property type="entry name" value="REC_CheB-like"/>
    <property type="match status" value="1"/>
</dbReference>
<dbReference type="PROSITE" id="PS50122">
    <property type="entry name" value="CHEB"/>
    <property type="match status" value="1"/>
</dbReference>
<keyword evidence="9" id="KW-1185">Reference proteome</keyword>
<comment type="subcellular location">
    <subcellularLocation>
        <location evidence="3">Cytoplasm</location>
    </subcellularLocation>
</comment>
<dbReference type="CDD" id="cd16432">
    <property type="entry name" value="CheB_Rec"/>
    <property type="match status" value="1"/>
</dbReference>